<dbReference type="EMBL" id="CM039427">
    <property type="protein sequence ID" value="KAI4354063.1"/>
    <property type="molecule type" value="Genomic_DNA"/>
</dbReference>
<comment type="caution">
    <text evidence="1">The sequence shown here is derived from an EMBL/GenBank/DDBJ whole genome shotgun (WGS) entry which is preliminary data.</text>
</comment>
<keyword evidence="2" id="KW-1185">Reference proteome</keyword>
<name>A0ACB9PZZ7_BAUVA</name>
<proteinExistence type="predicted"/>
<evidence type="ECO:0000313" key="1">
    <source>
        <dbReference type="EMBL" id="KAI4354063.1"/>
    </source>
</evidence>
<protein>
    <submittedName>
        <fullName evidence="1">Uncharacterized protein</fullName>
    </submittedName>
</protein>
<accession>A0ACB9PZZ7</accession>
<sequence>MLEIFTRKKPTDDMFSPGSNLKGWVTISMPNVAQIVDPNLLEQEAQHFDDIITYSSIILELALKCCADLPEERISIKDAVASLNKIKVMLLQKARPRET</sequence>
<gene>
    <name evidence="1" type="ORF">L6164_002963</name>
</gene>
<evidence type="ECO:0000313" key="2">
    <source>
        <dbReference type="Proteomes" id="UP000828941"/>
    </source>
</evidence>
<reference evidence="1 2" key="1">
    <citation type="journal article" date="2022" name="DNA Res.">
        <title>Chromosomal-level genome assembly of the orchid tree Bauhinia variegata (Leguminosae; Cercidoideae) supports the allotetraploid origin hypothesis of Bauhinia.</title>
        <authorList>
            <person name="Zhong Y."/>
            <person name="Chen Y."/>
            <person name="Zheng D."/>
            <person name="Pang J."/>
            <person name="Liu Y."/>
            <person name="Luo S."/>
            <person name="Meng S."/>
            <person name="Qian L."/>
            <person name="Wei D."/>
            <person name="Dai S."/>
            <person name="Zhou R."/>
        </authorList>
    </citation>
    <scope>NUCLEOTIDE SEQUENCE [LARGE SCALE GENOMIC DNA]</scope>
    <source>
        <strain evidence="1">BV-YZ2020</strain>
    </source>
</reference>
<dbReference type="Proteomes" id="UP000828941">
    <property type="component" value="Chromosome 2"/>
</dbReference>
<organism evidence="1 2">
    <name type="scientific">Bauhinia variegata</name>
    <name type="common">Purple orchid tree</name>
    <name type="synonym">Phanera variegata</name>
    <dbReference type="NCBI Taxonomy" id="167791"/>
    <lineage>
        <taxon>Eukaryota</taxon>
        <taxon>Viridiplantae</taxon>
        <taxon>Streptophyta</taxon>
        <taxon>Embryophyta</taxon>
        <taxon>Tracheophyta</taxon>
        <taxon>Spermatophyta</taxon>
        <taxon>Magnoliopsida</taxon>
        <taxon>eudicotyledons</taxon>
        <taxon>Gunneridae</taxon>
        <taxon>Pentapetalae</taxon>
        <taxon>rosids</taxon>
        <taxon>fabids</taxon>
        <taxon>Fabales</taxon>
        <taxon>Fabaceae</taxon>
        <taxon>Cercidoideae</taxon>
        <taxon>Cercideae</taxon>
        <taxon>Bauhiniinae</taxon>
        <taxon>Bauhinia</taxon>
    </lineage>
</organism>